<proteinExistence type="predicted"/>
<accession>A0A1G6T7Q9</accession>
<keyword evidence="2" id="KW-1185">Reference proteome</keyword>
<dbReference type="STRING" id="1391627.SAMN05216464_101208"/>
<dbReference type="InterPro" id="IPR043519">
    <property type="entry name" value="NT_sf"/>
</dbReference>
<name>A0A1G6T7Q9_9SPHI</name>
<dbReference type="RefSeq" id="WP_091142773.1">
    <property type="nucleotide sequence ID" value="NZ_FNAI01000001.1"/>
</dbReference>
<dbReference type="Gene3D" id="3.30.460.10">
    <property type="entry name" value="Beta Polymerase, domain 2"/>
    <property type="match status" value="1"/>
</dbReference>
<evidence type="ECO:0000313" key="1">
    <source>
        <dbReference type="EMBL" id="SDD25071.1"/>
    </source>
</evidence>
<dbReference type="Proteomes" id="UP000199072">
    <property type="component" value="Unassembled WGS sequence"/>
</dbReference>
<dbReference type="EMBL" id="FNAI01000001">
    <property type="protein sequence ID" value="SDD25071.1"/>
    <property type="molecule type" value="Genomic_DNA"/>
</dbReference>
<evidence type="ECO:0000313" key="2">
    <source>
        <dbReference type="Proteomes" id="UP000199072"/>
    </source>
</evidence>
<reference evidence="1 2" key="1">
    <citation type="submission" date="2016-10" db="EMBL/GenBank/DDBJ databases">
        <authorList>
            <person name="de Groot N.N."/>
        </authorList>
    </citation>
    <scope>NUCLEOTIDE SEQUENCE [LARGE SCALE GENOMIC DNA]</scope>
    <source>
        <strain evidence="1 2">47C3B</strain>
    </source>
</reference>
<sequence>MLYKFVYKQPLTISTLSEIKKNILAALAYFDAFTYPLTREEVCLFLPVKYDQHNFDDAITCLITDRLIYRFDRFFTLRNDPYLISRRNKGNQMALEMIKTARKVGNMLIKFPYVRGIAISGSLSKNYADEASDIDLFIVTAANRLWIARTLMHCFKKLTFLVNKQHCFCMNYYIDEQQLEIAEKNIYTATEIVTLIPIQGDVTFANFFAENAWTRNFLPNHIMRVSTAKALEKSRLKHLLESLFNNNFGDWLDNRLMKITAGRWGTKTQQKRMNSRGFVLAMAVDKHFAKPDPNNFQFKLVSRYENKVAQLLQENKHSVAN</sequence>
<dbReference type="SUPFAM" id="SSF81301">
    <property type="entry name" value="Nucleotidyltransferase"/>
    <property type="match status" value="1"/>
</dbReference>
<organism evidence="1 2">
    <name type="scientific">Mucilaginibacter pineti</name>
    <dbReference type="NCBI Taxonomy" id="1391627"/>
    <lineage>
        <taxon>Bacteria</taxon>
        <taxon>Pseudomonadati</taxon>
        <taxon>Bacteroidota</taxon>
        <taxon>Sphingobacteriia</taxon>
        <taxon>Sphingobacteriales</taxon>
        <taxon>Sphingobacteriaceae</taxon>
        <taxon>Mucilaginibacter</taxon>
    </lineage>
</organism>
<protein>
    <recommendedName>
        <fullName evidence="3">Nucleotidyltransferase domain-containing protein</fullName>
    </recommendedName>
</protein>
<gene>
    <name evidence="1" type="ORF">SAMN05216464_101208</name>
</gene>
<dbReference type="AlphaFoldDB" id="A0A1G6T7Q9"/>
<evidence type="ECO:0008006" key="3">
    <source>
        <dbReference type="Google" id="ProtNLM"/>
    </source>
</evidence>
<dbReference type="OrthoDB" id="645383at2"/>